<keyword evidence="2" id="KW-1185">Reference proteome</keyword>
<proteinExistence type="predicted"/>
<reference evidence="1" key="1">
    <citation type="submission" date="2021-06" db="EMBL/GenBank/DDBJ databases">
        <title>Comparative genomics, transcriptomics and evolutionary studies reveal genomic signatures of adaptation to plant cell wall in hemibiotrophic fungi.</title>
        <authorList>
            <consortium name="DOE Joint Genome Institute"/>
            <person name="Baroncelli R."/>
            <person name="Diaz J.F."/>
            <person name="Benocci T."/>
            <person name="Peng M."/>
            <person name="Battaglia E."/>
            <person name="Haridas S."/>
            <person name="Andreopoulos W."/>
            <person name="Labutti K."/>
            <person name="Pangilinan J."/>
            <person name="Floch G.L."/>
            <person name="Makela M.R."/>
            <person name="Henrissat B."/>
            <person name="Grigoriev I.V."/>
            <person name="Crouch J.A."/>
            <person name="De Vries R.P."/>
            <person name="Sukno S.A."/>
            <person name="Thon M.R."/>
        </authorList>
    </citation>
    <scope>NUCLEOTIDE SEQUENCE</scope>
    <source>
        <strain evidence="1">CBS 125086</strain>
    </source>
</reference>
<dbReference type="AlphaFoldDB" id="A0AAD8PT22"/>
<dbReference type="RefSeq" id="XP_060411243.1">
    <property type="nucleotide sequence ID" value="XM_060552343.1"/>
</dbReference>
<dbReference type="EMBL" id="JAHLJV010000057">
    <property type="protein sequence ID" value="KAK1580186.1"/>
    <property type="molecule type" value="Genomic_DNA"/>
</dbReference>
<protein>
    <submittedName>
        <fullName evidence="1">Uncharacterized protein</fullName>
    </submittedName>
</protein>
<accession>A0AAD8PT22</accession>
<gene>
    <name evidence="1" type="ORF">LY79DRAFT_311175</name>
</gene>
<dbReference type="GeneID" id="85436583"/>
<evidence type="ECO:0000313" key="1">
    <source>
        <dbReference type="EMBL" id="KAK1580186.1"/>
    </source>
</evidence>
<sequence>MEEINISHQLSHRRQGGSLQSSLTEWCALSPNNGMLSGLLRWVGWRLRLRSGRAAPVRPAKRLGSSVLQRVVNKRGLSQRWLQRNFGDKRSATVRQTSAQTPQPAQRAALSGRVEGRADRGLTVASLVISLGACLLPSGSVVGGVETRLWWLRKAERIKRRSACEYPLPRKSFRNYVNLWHRQPNCLSLRVLA</sequence>
<comment type="caution">
    <text evidence="1">The sequence shown here is derived from an EMBL/GenBank/DDBJ whole genome shotgun (WGS) entry which is preliminary data.</text>
</comment>
<dbReference type="Proteomes" id="UP001230504">
    <property type="component" value="Unassembled WGS sequence"/>
</dbReference>
<organism evidence="1 2">
    <name type="scientific">Colletotrichum navitas</name>
    <dbReference type="NCBI Taxonomy" id="681940"/>
    <lineage>
        <taxon>Eukaryota</taxon>
        <taxon>Fungi</taxon>
        <taxon>Dikarya</taxon>
        <taxon>Ascomycota</taxon>
        <taxon>Pezizomycotina</taxon>
        <taxon>Sordariomycetes</taxon>
        <taxon>Hypocreomycetidae</taxon>
        <taxon>Glomerellales</taxon>
        <taxon>Glomerellaceae</taxon>
        <taxon>Colletotrichum</taxon>
        <taxon>Colletotrichum graminicola species complex</taxon>
    </lineage>
</organism>
<name>A0AAD8PT22_9PEZI</name>
<evidence type="ECO:0000313" key="2">
    <source>
        <dbReference type="Proteomes" id="UP001230504"/>
    </source>
</evidence>